<feature type="region of interest" description="Disordered" evidence="7">
    <location>
        <begin position="80"/>
        <end position="115"/>
    </location>
</feature>
<evidence type="ECO:0000256" key="4">
    <source>
        <dbReference type="ARBA" id="ARBA00023125"/>
    </source>
</evidence>
<evidence type="ECO:0000259" key="8">
    <source>
        <dbReference type="PROSITE" id="PS50888"/>
    </source>
</evidence>
<keyword evidence="10" id="KW-1185">Reference proteome</keyword>
<feature type="domain" description="BHLH" evidence="8">
    <location>
        <begin position="118"/>
        <end position="169"/>
    </location>
</feature>
<dbReference type="Pfam" id="PF00010">
    <property type="entry name" value="HLH"/>
    <property type="match status" value="1"/>
</dbReference>
<keyword evidence="1" id="KW-0217">Developmental protein</keyword>
<evidence type="ECO:0000256" key="6">
    <source>
        <dbReference type="ARBA" id="ARBA00023242"/>
    </source>
</evidence>
<keyword evidence="2" id="KW-0221">Differentiation</keyword>
<dbReference type="Proteomes" id="UP001195483">
    <property type="component" value="Unassembled WGS sequence"/>
</dbReference>
<dbReference type="GO" id="GO:0030154">
    <property type="term" value="P:cell differentiation"/>
    <property type="evidence" value="ECO:0007669"/>
    <property type="project" value="UniProtKB-KW"/>
</dbReference>
<protein>
    <recommendedName>
        <fullName evidence="8">BHLH domain-containing protein</fullName>
    </recommendedName>
</protein>
<dbReference type="SUPFAM" id="SSF47459">
    <property type="entry name" value="HLH, helix-loop-helix DNA-binding domain"/>
    <property type="match status" value="1"/>
</dbReference>
<keyword evidence="4" id="KW-0238">DNA-binding</keyword>
<dbReference type="InterPro" id="IPR011598">
    <property type="entry name" value="bHLH_dom"/>
</dbReference>
<evidence type="ECO:0000256" key="5">
    <source>
        <dbReference type="ARBA" id="ARBA00023163"/>
    </source>
</evidence>
<dbReference type="PANTHER" id="PTHR23349">
    <property type="entry name" value="BASIC HELIX-LOOP-HELIX TRANSCRIPTION FACTOR, TWIST"/>
    <property type="match status" value="1"/>
</dbReference>
<comment type="caution">
    <text evidence="9">The sequence shown here is derived from an EMBL/GenBank/DDBJ whole genome shotgun (WGS) entry which is preliminary data.</text>
</comment>
<reference evidence="9" key="3">
    <citation type="submission" date="2023-05" db="EMBL/GenBank/DDBJ databases">
        <authorList>
            <person name="Smith C.H."/>
        </authorList>
    </citation>
    <scope>NUCLEOTIDE SEQUENCE</scope>
    <source>
        <strain evidence="9">CHS0354</strain>
        <tissue evidence="9">Mantle</tissue>
    </source>
</reference>
<accession>A0AAE0RVX1</accession>
<evidence type="ECO:0000313" key="10">
    <source>
        <dbReference type="Proteomes" id="UP001195483"/>
    </source>
</evidence>
<sequence>MVHTETRMIPENPHLLDTGVLDMATVQKQNSHNHSQPFKNIPIKQEYEEVRQEVTDSEILDYQKDKRLLKKRTFSKRCDSIENLSSPDSDSSSIQGSEHGQPNKKRRKSPQTYEDLQTQRVMANVRERQRTQSLNEAFAQLRQIIPTLPSDKLSKIQTLKLASRYIDFLYQVLRSEDTSTDGKLASCSYVASERLSYAFSVWRMEGAWSLPSH</sequence>
<keyword evidence="3" id="KW-0805">Transcription regulation</keyword>
<gene>
    <name evidence="9" type="ORF">CHS0354_002685</name>
</gene>
<dbReference type="InterPro" id="IPR050283">
    <property type="entry name" value="E-box_TF_Regulators"/>
</dbReference>
<evidence type="ECO:0000256" key="1">
    <source>
        <dbReference type="ARBA" id="ARBA00022473"/>
    </source>
</evidence>
<keyword evidence="5" id="KW-0804">Transcription</keyword>
<name>A0AAE0RVX1_9BIVA</name>
<evidence type="ECO:0000256" key="2">
    <source>
        <dbReference type="ARBA" id="ARBA00022782"/>
    </source>
</evidence>
<evidence type="ECO:0000313" key="9">
    <source>
        <dbReference type="EMBL" id="KAK3580586.1"/>
    </source>
</evidence>
<keyword evidence="6" id="KW-0539">Nucleus</keyword>
<reference evidence="9" key="1">
    <citation type="journal article" date="2021" name="Genome Biol. Evol.">
        <title>A High-Quality Reference Genome for a Parasitic Bivalve with Doubly Uniparental Inheritance (Bivalvia: Unionida).</title>
        <authorList>
            <person name="Smith C.H."/>
        </authorList>
    </citation>
    <scope>NUCLEOTIDE SEQUENCE</scope>
    <source>
        <strain evidence="9">CHS0354</strain>
    </source>
</reference>
<dbReference type="FunFam" id="4.10.280.10:FF:000030">
    <property type="entry name" value="Twist transcription factor"/>
    <property type="match status" value="1"/>
</dbReference>
<dbReference type="PANTHER" id="PTHR23349:SF50">
    <property type="entry name" value="PROTEIN TWIST"/>
    <property type="match status" value="1"/>
</dbReference>
<dbReference type="EMBL" id="JAEAOA010000217">
    <property type="protein sequence ID" value="KAK3580586.1"/>
    <property type="molecule type" value="Genomic_DNA"/>
</dbReference>
<proteinExistence type="predicted"/>
<dbReference type="PROSITE" id="PS50888">
    <property type="entry name" value="BHLH"/>
    <property type="match status" value="1"/>
</dbReference>
<dbReference type="GO" id="GO:0000981">
    <property type="term" value="F:DNA-binding transcription factor activity, RNA polymerase II-specific"/>
    <property type="evidence" value="ECO:0007669"/>
    <property type="project" value="TreeGrafter"/>
</dbReference>
<evidence type="ECO:0000256" key="7">
    <source>
        <dbReference type="SAM" id="MobiDB-lite"/>
    </source>
</evidence>
<dbReference type="InterPro" id="IPR036638">
    <property type="entry name" value="HLH_DNA-bd_sf"/>
</dbReference>
<dbReference type="Gene3D" id="4.10.280.10">
    <property type="entry name" value="Helix-loop-helix DNA-binding domain"/>
    <property type="match status" value="1"/>
</dbReference>
<evidence type="ECO:0000256" key="3">
    <source>
        <dbReference type="ARBA" id="ARBA00023015"/>
    </source>
</evidence>
<organism evidence="9 10">
    <name type="scientific">Potamilus streckersoni</name>
    <dbReference type="NCBI Taxonomy" id="2493646"/>
    <lineage>
        <taxon>Eukaryota</taxon>
        <taxon>Metazoa</taxon>
        <taxon>Spiralia</taxon>
        <taxon>Lophotrochozoa</taxon>
        <taxon>Mollusca</taxon>
        <taxon>Bivalvia</taxon>
        <taxon>Autobranchia</taxon>
        <taxon>Heteroconchia</taxon>
        <taxon>Palaeoheterodonta</taxon>
        <taxon>Unionida</taxon>
        <taxon>Unionoidea</taxon>
        <taxon>Unionidae</taxon>
        <taxon>Ambleminae</taxon>
        <taxon>Lampsilini</taxon>
        <taxon>Potamilus</taxon>
    </lineage>
</organism>
<reference evidence="9" key="2">
    <citation type="journal article" date="2021" name="Genome Biol. Evol.">
        <title>Developing a high-quality reference genome for a parasitic bivalve with doubly uniparental inheritance (Bivalvia: Unionida).</title>
        <authorList>
            <person name="Smith C.H."/>
        </authorList>
    </citation>
    <scope>NUCLEOTIDE SEQUENCE</scope>
    <source>
        <strain evidence="9">CHS0354</strain>
        <tissue evidence="9">Mantle</tissue>
    </source>
</reference>
<dbReference type="GO" id="GO:0000977">
    <property type="term" value="F:RNA polymerase II transcription regulatory region sequence-specific DNA binding"/>
    <property type="evidence" value="ECO:0007669"/>
    <property type="project" value="TreeGrafter"/>
</dbReference>
<dbReference type="AlphaFoldDB" id="A0AAE0RVX1"/>
<dbReference type="SMART" id="SM00353">
    <property type="entry name" value="HLH"/>
    <property type="match status" value="1"/>
</dbReference>
<dbReference type="GO" id="GO:0046983">
    <property type="term" value="F:protein dimerization activity"/>
    <property type="evidence" value="ECO:0007669"/>
    <property type="project" value="InterPro"/>
</dbReference>